<evidence type="ECO:0000313" key="2">
    <source>
        <dbReference type="EMBL" id="CAJ1957182.1"/>
    </source>
</evidence>
<organism evidence="1 6">
    <name type="scientific">Cylindrotheca closterium</name>
    <dbReference type="NCBI Taxonomy" id="2856"/>
    <lineage>
        <taxon>Eukaryota</taxon>
        <taxon>Sar</taxon>
        <taxon>Stramenopiles</taxon>
        <taxon>Ochrophyta</taxon>
        <taxon>Bacillariophyta</taxon>
        <taxon>Bacillariophyceae</taxon>
        <taxon>Bacillariophycidae</taxon>
        <taxon>Bacillariales</taxon>
        <taxon>Bacillariaceae</taxon>
        <taxon>Cylindrotheca</taxon>
    </lineage>
</organism>
<name>A0AAD2PU24_9STRA</name>
<keyword evidence="6" id="KW-1185">Reference proteome</keyword>
<evidence type="ECO:0000313" key="5">
    <source>
        <dbReference type="EMBL" id="CAJ1969284.1"/>
    </source>
</evidence>
<proteinExistence type="predicted"/>
<evidence type="ECO:0000313" key="3">
    <source>
        <dbReference type="EMBL" id="CAJ1969160.1"/>
    </source>
</evidence>
<evidence type="ECO:0000313" key="1">
    <source>
        <dbReference type="EMBL" id="CAJ1947695.1"/>
    </source>
</evidence>
<dbReference type="AlphaFoldDB" id="A0AAD2PU24"/>
<evidence type="ECO:0000313" key="6">
    <source>
        <dbReference type="Proteomes" id="UP001295423"/>
    </source>
</evidence>
<accession>A0AAD2PU24</accession>
<sequence>MKFLTDAFASEHGTRGRTFWDQLTRLPHKDLTIHDQLINPRRGMRLDKTIHQSFGHPVTNTTTPVYQVTCPEDLEPEDQRMEELEQLFDKWNDPQLTTAQRLRNGETLSPGFALLVRKGEDGEPCHIMFISNPVLTKPDILEPNTCGAPAPLGEIVTNDLARQYVSDPTKQTHFLLGSMSGHTFASPLTGNRIDFAKALLPVLMTDGDAIGNKPFNRDAWKILFFPTMSACPVGFVWPASGGFDEFQNSIANRKKVFSGLLHLMKTRKPIIESWFTAVKDSPASFAVPVVDAMPLWYSFPTKEDLDNDQVLDKALLSPFQEQMDRFLRSHLMQIIYRSASLPTSPLGFKMRARVKMHNMRVSDSFPEALGTTLPAECQAFVNYLFPYEDEERSWDGRVSKWYKLLDLDPGSEVPESYLQYTPRPLPSSAQDPEGYVAQRLPLPSAAPAGLPVDDDMAEFIQAAKRHKPSLRQAPIRTPVPARGDLIVLTEDGHFEDGHGTNYEPPEDHAGTQSFADRQLPAVTPSPLQNRHMGVNHPNSNCFHDATGGNPFAGVMNGTNIPLQSPAQGMPPNGIHNSTWNSPFQQGPRVQIDPTPRGPSPFAGHNTGLPTPGLPTPMHHQQMFPASPGIPSPHMYTASHPNLSYPAGYGSAMYPMGYYPAHPGFTTNKPNLRSKYTPVRTASINSDMERICCPPELKAIGYWLLHPVPPTVGMVRTSLGDRMASDVLQFGLPTEIGRRCLEGFDYKNDGSVAANIVCTAIEYRTKYQFGTFSQVGELQCDLRSVMDSAFIKRSFDIATWWVDPDSAPPPGTSKRFSLLAFLPCISEDFSSDYLPSDGLSWQQMKEFAMVIYYHFALLGSTNPTSDNGDYNDELFCSSLFGHCLRHICQYVLNTNLGRRWAQTPAQCTAAYVRDLSELFHILKKFVDHRIGHDVENYGISDAWPTNDRNAVFMSVPSKTNSAGFMAQTESVVNVLHDYYTRIQRNWGAGRYTAPNECSWAMSSSPFFAPEKAAPSRLLDLPKPKTTERTRDDKENVPFRNTSPLFVWNHTVTPLGKKSPSEMLYPVVQRGTYPLIVDPHAKRTSGKNTLYPICLNSTFEGHCTCSKPGTCKTHKVGRYAGKTRLHIDLNDARWSAATYKEEDWKPIVDFIKKYHDHILPSKAFKKLTPSTTW</sequence>
<comment type="caution">
    <text evidence="1">The sequence shown here is derived from an EMBL/GenBank/DDBJ whole genome shotgun (WGS) entry which is preliminary data.</text>
</comment>
<dbReference type="EMBL" id="CAKOGP040001736">
    <property type="protein sequence ID" value="CAJ1947695.1"/>
    <property type="molecule type" value="Genomic_DNA"/>
</dbReference>
<evidence type="ECO:0000313" key="4">
    <source>
        <dbReference type="EMBL" id="CAJ1969168.1"/>
    </source>
</evidence>
<dbReference type="EMBL" id="CAKOGP040002424">
    <property type="protein sequence ID" value="CAJ1969160.1"/>
    <property type="molecule type" value="Genomic_DNA"/>
</dbReference>
<dbReference type="EMBL" id="CAKOGP040001936">
    <property type="protein sequence ID" value="CAJ1957182.1"/>
    <property type="molecule type" value="Genomic_DNA"/>
</dbReference>
<dbReference type="EMBL" id="CAKOGP040002424">
    <property type="protein sequence ID" value="CAJ1969284.1"/>
    <property type="molecule type" value="Genomic_DNA"/>
</dbReference>
<gene>
    <name evidence="1" type="ORF">CYCCA115_LOCUS11262</name>
    <name evidence="2" type="ORF">CYCCA115_LOCUS16587</name>
    <name evidence="3" type="ORF">CYCCA115_LOCUS23566</name>
    <name evidence="4" type="ORF">CYCCA115_LOCUS23570</name>
    <name evidence="5" type="ORF">CYCCA115_LOCUS23628</name>
</gene>
<dbReference type="Proteomes" id="UP001295423">
    <property type="component" value="Unassembled WGS sequence"/>
</dbReference>
<dbReference type="EMBL" id="CAKOGP040002424">
    <property type="protein sequence ID" value="CAJ1969168.1"/>
    <property type="molecule type" value="Genomic_DNA"/>
</dbReference>
<protein>
    <submittedName>
        <fullName evidence="1">Uncharacterized protein</fullName>
    </submittedName>
</protein>
<reference evidence="1" key="1">
    <citation type="submission" date="2023-08" db="EMBL/GenBank/DDBJ databases">
        <authorList>
            <person name="Audoor S."/>
            <person name="Bilcke G."/>
        </authorList>
    </citation>
    <scope>NUCLEOTIDE SEQUENCE</scope>
</reference>